<dbReference type="AlphaFoldDB" id="A0A212L2Z6"/>
<dbReference type="EMBL" id="FMJC01000002">
    <property type="protein sequence ID" value="SCM71886.1"/>
    <property type="molecule type" value="Genomic_DNA"/>
</dbReference>
<organism evidence="1">
    <name type="scientific">uncultured Desulfovibrio sp</name>
    <dbReference type="NCBI Taxonomy" id="167968"/>
    <lineage>
        <taxon>Bacteria</taxon>
        <taxon>Pseudomonadati</taxon>
        <taxon>Thermodesulfobacteriota</taxon>
        <taxon>Desulfovibrionia</taxon>
        <taxon>Desulfovibrionales</taxon>
        <taxon>Desulfovibrionaceae</taxon>
        <taxon>Desulfovibrio</taxon>
        <taxon>environmental samples</taxon>
    </lineage>
</organism>
<proteinExistence type="predicted"/>
<reference evidence="1" key="1">
    <citation type="submission" date="2016-08" db="EMBL/GenBank/DDBJ databases">
        <authorList>
            <person name="Seilhamer J.J."/>
        </authorList>
    </citation>
    <scope>NUCLEOTIDE SEQUENCE</scope>
    <source>
        <strain evidence="1">86-1</strain>
    </source>
</reference>
<evidence type="ECO:0000313" key="1">
    <source>
        <dbReference type="EMBL" id="SCM71886.1"/>
    </source>
</evidence>
<protein>
    <submittedName>
        <fullName evidence="1">Uncharacterized protein</fullName>
    </submittedName>
</protein>
<accession>A0A212L2Z6</accession>
<gene>
    <name evidence="1" type="ORF">KL86DES1_20263</name>
</gene>
<sequence length="86" mass="9532">MICKLCPSALREHFTVENGVTVLEQIKEALIKEPPGNALVFLLARRVFFEAGVDSSVLDCFKKSEASPPNGINQRFPSSFRSFCAK</sequence>
<name>A0A212L2Z6_9BACT</name>